<dbReference type="InterPro" id="IPR031961">
    <property type="entry name" value="DUF4780"/>
</dbReference>
<sequence length="381" mass="43308">MLVKIFSDKPGEERCVQIHNDMNILDVKVQLQRFIFKQPEYLQLRHMNVVLDNEVEISKVWLAMLRAGSEKEQILIFNQNGDQLEFRLQLLEDMGGDSSDKSMDVTSLNHSGSMKTCTSIGKPFGSGDSKGPKCSKVSSQSDISTASSSLESSSSVSSDSSNGCNIHDPCEIKCCIQEDRVRPPFAKVMPEMRRYGLVFSNDENPCDCDFSCILIFLVQRFQQSHESRSLTFSECTSVESFDCNLLIVCENDDTSDWILRETRAMCPPYKCTTFLRHFELVRVSFVIPMVVKKKLCRIFGVFEKQNCSLDTSKWCVMSQTPLDPCSEDYQSKVVYEGAKHVEIIAYIDQESVDVIKSRCSTICYLFWHLRVDFCPSISCTP</sequence>
<keyword evidence="4" id="KW-1185">Reference proteome</keyword>
<name>A0ABM5JB48_DRORH</name>
<reference evidence="4" key="1">
    <citation type="journal article" date="2021" name="Elife">
        <title>Highly contiguous assemblies of 101 drosophilid genomes.</title>
        <authorList>
            <person name="Kim B.Y."/>
            <person name="Wang J.R."/>
            <person name="Miller D.E."/>
            <person name="Barmina O."/>
            <person name="Delaney E."/>
            <person name="Thompson A."/>
            <person name="Comeault A.A."/>
            <person name="Peede D."/>
            <person name="D'Agostino E.R."/>
            <person name="Pelaez J."/>
            <person name="Aguilar J.M."/>
            <person name="Haji D."/>
            <person name="Matsunaga T."/>
            <person name="Armstrong E.E."/>
            <person name="Zych M."/>
            <person name="Ogawa Y."/>
            <person name="Stamenkovic-Radak M."/>
            <person name="Jelic M."/>
            <person name="Veselinovic M.S."/>
            <person name="Tanaskovic M."/>
            <person name="Eric P."/>
            <person name="Gao J.J."/>
            <person name="Katoh T.K."/>
            <person name="Toda M.J."/>
            <person name="Watabe H."/>
            <person name="Watada M."/>
            <person name="Davis J.S."/>
            <person name="Moyle L.C."/>
            <person name="Manoli G."/>
            <person name="Bertolini E."/>
            <person name="Kostal V."/>
            <person name="Hawley R.S."/>
            <person name="Takahashi A."/>
            <person name="Jones C.D."/>
            <person name="Price D.K."/>
            <person name="Whiteman N."/>
            <person name="Kopp A."/>
            <person name="Matute D.R."/>
            <person name="Petrov D.A."/>
        </authorList>
    </citation>
    <scope>NUCLEOTIDE SEQUENCE [LARGE SCALE GENOMIC DNA]</scope>
</reference>
<evidence type="ECO:0000313" key="3">
    <source>
        <dbReference type="EnsemblMetazoa" id="XP_044316046.1"/>
    </source>
</evidence>
<evidence type="ECO:0000256" key="1">
    <source>
        <dbReference type="SAM" id="MobiDB-lite"/>
    </source>
</evidence>
<feature type="domain" description="DUF4780" evidence="2">
    <location>
        <begin position="188"/>
        <end position="371"/>
    </location>
</feature>
<evidence type="ECO:0000313" key="4">
    <source>
        <dbReference type="Proteomes" id="UP001652680"/>
    </source>
</evidence>
<dbReference type="RefSeq" id="XP_044316046.1">
    <property type="nucleotide sequence ID" value="XM_044460111.1"/>
</dbReference>
<dbReference type="GeneID" id="108041266"/>
<accession>A0ABM5JB48</accession>
<dbReference type="Pfam" id="PF16012">
    <property type="entry name" value="DUF4780"/>
    <property type="match status" value="1"/>
</dbReference>
<evidence type="ECO:0000259" key="2">
    <source>
        <dbReference type="Pfam" id="PF16012"/>
    </source>
</evidence>
<proteinExistence type="predicted"/>
<feature type="region of interest" description="Disordered" evidence="1">
    <location>
        <begin position="121"/>
        <end position="140"/>
    </location>
</feature>
<dbReference type="Proteomes" id="UP001652680">
    <property type="component" value="Unassembled WGS sequence"/>
</dbReference>
<organism evidence="3 4">
    <name type="scientific">Drosophila rhopaloa</name>
    <name type="common">Fruit fly</name>
    <dbReference type="NCBI Taxonomy" id="1041015"/>
    <lineage>
        <taxon>Eukaryota</taxon>
        <taxon>Metazoa</taxon>
        <taxon>Ecdysozoa</taxon>
        <taxon>Arthropoda</taxon>
        <taxon>Hexapoda</taxon>
        <taxon>Insecta</taxon>
        <taxon>Pterygota</taxon>
        <taxon>Neoptera</taxon>
        <taxon>Endopterygota</taxon>
        <taxon>Diptera</taxon>
        <taxon>Brachycera</taxon>
        <taxon>Muscomorpha</taxon>
        <taxon>Ephydroidea</taxon>
        <taxon>Drosophilidae</taxon>
        <taxon>Drosophila</taxon>
        <taxon>Sophophora</taxon>
    </lineage>
</organism>
<reference evidence="3" key="2">
    <citation type="submission" date="2025-05" db="UniProtKB">
        <authorList>
            <consortium name="EnsemblMetazoa"/>
        </authorList>
    </citation>
    <scope>IDENTIFICATION</scope>
</reference>
<protein>
    <recommendedName>
        <fullName evidence="2">DUF4780 domain-containing protein</fullName>
    </recommendedName>
</protein>
<dbReference type="EnsemblMetazoa" id="XM_044460111.1">
    <property type="protein sequence ID" value="XP_044316046.1"/>
    <property type="gene ID" value="LOC108041266"/>
</dbReference>